<organism evidence="8 9">
    <name type="scientific">Desmospora activa DSM 45169</name>
    <dbReference type="NCBI Taxonomy" id="1121389"/>
    <lineage>
        <taxon>Bacteria</taxon>
        <taxon>Bacillati</taxon>
        <taxon>Bacillota</taxon>
        <taxon>Bacilli</taxon>
        <taxon>Bacillales</taxon>
        <taxon>Thermoactinomycetaceae</taxon>
        <taxon>Desmospora</taxon>
    </lineage>
</organism>
<dbReference type="InterPro" id="IPR023230">
    <property type="entry name" value="Glyco_hydro_2_CS"/>
</dbReference>
<dbReference type="EMBL" id="PZZP01000001">
    <property type="protein sequence ID" value="PTM59512.1"/>
    <property type="molecule type" value="Genomic_DNA"/>
</dbReference>
<dbReference type="InterPro" id="IPR006104">
    <property type="entry name" value="Glyco_hydro_2_N"/>
</dbReference>
<dbReference type="RefSeq" id="WP_107726557.1">
    <property type="nucleotide sequence ID" value="NZ_PZZP01000001.1"/>
</dbReference>
<reference evidence="8 9" key="1">
    <citation type="submission" date="2018-04" db="EMBL/GenBank/DDBJ databases">
        <title>Genomic Encyclopedia of Archaeal and Bacterial Type Strains, Phase II (KMG-II): from individual species to whole genera.</title>
        <authorList>
            <person name="Goeker M."/>
        </authorList>
    </citation>
    <scope>NUCLEOTIDE SEQUENCE [LARGE SCALE GENOMIC DNA]</scope>
    <source>
        <strain evidence="8 9">DSM 45169</strain>
    </source>
</reference>
<dbReference type="Gene3D" id="3.20.20.80">
    <property type="entry name" value="Glycosidases"/>
    <property type="match status" value="1"/>
</dbReference>
<evidence type="ECO:0000313" key="8">
    <source>
        <dbReference type="EMBL" id="PTM59512.1"/>
    </source>
</evidence>
<sequence length="564" mass="65418">MIRLYCKHRVRAVTELEGMWDFAPVEGHPAIPDCYDYRLPVPGCWESHPELNTYRGRGWYRKEIQLEQQTPIRLEFKGVSHTADVYWDGHHIAHHYNAYTPFYVVVPDVSAGNHELTVLVDNRFTPESALHIPNDYYTYGGLIRPVALERIADVFIDRVHFTPFYQDGNWWADIETWITNLAAESKTITLQADLAGETCIAQTLHLAVQSTVKHQSTVCFPTVKPWSHQDPQLYYLSVQLYRAEEKHPLDDWIERVGFRQIEVADGQIRINGKAVTLKGFCRHEDHPLVGSSFPLQLMVQDLDLMEQMGANAVRTAHYPHDERFLDLCDERGIYVWEENHARGLDLERMRHPLFANQCKTCNREMVQHHYNHPSIIIWGVLNECSSDTEEGRVHYKTQLHQIRTMDRSRPVSFASDKHFTDRCLDLADILSFNIYPGWYIEDEPGDLSDRLYQWAEQNGGKGKPMIISEFGGDGFYGYRSLTKVKGTEERQAEIIGRCLQAFLSREAIAGVFIWQFCDCRVTEGEGWLLTRAKTMNSKGIVDEYRRPKLAYETVRRFFSPESHT</sequence>
<dbReference type="GO" id="GO:0005975">
    <property type="term" value="P:carbohydrate metabolic process"/>
    <property type="evidence" value="ECO:0007669"/>
    <property type="project" value="InterPro"/>
</dbReference>
<dbReference type="PANTHER" id="PTHR42732:SF1">
    <property type="entry name" value="BETA-MANNOSIDASE"/>
    <property type="match status" value="1"/>
</dbReference>
<dbReference type="Pfam" id="PF02836">
    <property type="entry name" value="Glyco_hydro_2_C"/>
    <property type="match status" value="1"/>
</dbReference>
<protein>
    <submittedName>
        <fullName evidence="8">Beta-glucuronidase</fullName>
    </submittedName>
</protein>
<feature type="domain" description="Glycoside hydrolase family 2 immunoglobulin-like beta-sandwich" evidence="5">
    <location>
        <begin position="154"/>
        <end position="259"/>
    </location>
</feature>
<name>A0A2T4ZCA8_9BACL</name>
<evidence type="ECO:0000259" key="6">
    <source>
        <dbReference type="Pfam" id="PF02836"/>
    </source>
</evidence>
<comment type="similarity">
    <text evidence="1 4">Belongs to the glycosyl hydrolase 2 family.</text>
</comment>
<gene>
    <name evidence="8" type="ORF">C8J48_2135</name>
</gene>
<dbReference type="InterPro" id="IPR036156">
    <property type="entry name" value="Beta-gal/glucu_dom_sf"/>
</dbReference>
<proteinExistence type="inferred from homology"/>
<dbReference type="InterPro" id="IPR008979">
    <property type="entry name" value="Galactose-bd-like_sf"/>
</dbReference>
<dbReference type="InterPro" id="IPR006101">
    <property type="entry name" value="Glyco_hydro_2"/>
</dbReference>
<evidence type="ECO:0000256" key="3">
    <source>
        <dbReference type="ARBA" id="ARBA00023295"/>
    </source>
</evidence>
<evidence type="ECO:0000256" key="1">
    <source>
        <dbReference type="ARBA" id="ARBA00007401"/>
    </source>
</evidence>
<dbReference type="Pfam" id="PF02837">
    <property type="entry name" value="Glyco_hydro_2_N"/>
    <property type="match status" value="1"/>
</dbReference>
<evidence type="ECO:0000256" key="2">
    <source>
        <dbReference type="ARBA" id="ARBA00022801"/>
    </source>
</evidence>
<comment type="caution">
    <text evidence="8">The sequence shown here is derived from an EMBL/GenBank/DDBJ whole genome shotgun (WGS) entry which is preliminary data.</text>
</comment>
<keyword evidence="9" id="KW-1185">Reference proteome</keyword>
<dbReference type="PROSITE" id="PS00719">
    <property type="entry name" value="GLYCOSYL_HYDROL_F2_1"/>
    <property type="match status" value="1"/>
</dbReference>
<dbReference type="PRINTS" id="PR00132">
    <property type="entry name" value="GLHYDRLASE2"/>
</dbReference>
<dbReference type="SUPFAM" id="SSF49303">
    <property type="entry name" value="beta-Galactosidase/glucuronidase domain"/>
    <property type="match status" value="1"/>
</dbReference>
<dbReference type="PANTHER" id="PTHR42732">
    <property type="entry name" value="BETA-GALACTOSIDASE"/>
    <property type="match status" value="1"/>
</dbReference>
<keyword evidence="2 4" id="KW-0378">Hydrolase</keyword>
<dbReference type="Pfam" id="PF00703">
    <property type="entry name" value="Glyco_hydro_2"/>
    <property type="match status" value="1"/>
</dbReference>
<feature type="domain" description="Glycoside hydrolase family 2 catalytic" evidence="6">
    <location>
        <begin position="261"/>
        <end position="557"/>
    </location>
</feature>
<feature type="domain" description="Glycosyl hydrolases family 2 sugar binding" evidence="7">
    <location>
        <begin position="48"/>
        <end position="148"/>
    </location>
</feature>
<dbReference type="Gene3D" id="2.60.40.10">
    <property type="entry name" value="Immunoglobulins"/>
    <property type="match status" value="1"/>
</dbReference>
<dbReference type="InterPro" id="IPR017853">
    <property type="entry name" value="GH"/>
</dbReference>
<dbReference type="OrthoDB" id="9762066at2"/>
<dbReference type="InterPro" id="IPR051913">
    <property type="entry name" value="GH2_Domain-Containing"/>
</dbReference>
<dbReference type="SUPFAM" id="SSF49785">
    <property type="entry name" value="Galactose-binding domain-like"/>
    <property type="match status" value="1"/>
</dbReference>
<dbReference type="InterPro" id="IPR006102">
    <property type="entry name" value="Ig-like_GH2"/>
</dbReference>
<evidence type="ECO:0000259" key="5">
    <source>
        <dbReference type="Pfam" id="PF00703"/>
    </source>
</evidence>
<accession>A0A2T4ZCA8</accession>
<evidence type="ECO:0000313" key="9">
    <source>
        <dbReference type="Proteomes" id="UP000241639"/>
    </source>
</evidence>
<evidence type="ECO:0000259" key="7">
    <source>
        <dbReference type="Pfam" id="PF02837"/>
    </source>
</evidence>
<keyword evidence="3 4" id="KW-0326">Glycosidase</keyword>
<dbReference type="GO" id="GO:0004553">
    <property type="term" value="F:hydrolase activity, hydrolyzing O-glycosyl compounds"/>
    <property type="evidence" value="ECO:0007669"/>
    <property type="project" value="InterPro"/>
</dbReference>
<dbReference type="SUPFAM" id="SSF51445">
    <property type="entry name" value="(Trans)glycosidases"/>
    <property type="match status" value="1"/>
</dbReference>
<dbReference type="AlphaFoldDB" id="A0A2T4ZCA8"/>
<dbReference type="Gene3D" id="2.60.120.260">
    <property type="entry name" value="Galactose-binding domain-like"/>
    <property type="match status" value="1"/>
</dbReference>
<dbReference type="Proteomes" id="UP000241639">
    <property type="component" value="Unassembled WGS sequence"/>
</dbReference>
<dbReference type="InterPro" id="IPR013783">
    <property type="entry name" value="Ig-like_fold"/>
</dbReference>
<evidence type="ECO:0000256" key="4">
    <source>
        <dbReference type="RuleBase" id="RU361154"/>
    </source>
</evidence>
<dbReference type="InterPro" id="IPR006103">
    <property type="entry name" value="Glyco_hydro_2_cat"/>
</dbReference>